<dbReference type="AlphaFoldDB" id="C0BVX3"/>
<dbReference type="HOGENOM" id="CLU_198435_1_1_9"/>
<dbReference type="EMBL" id="ABYI02000001">
    <property type="protein sequence ID" value="EEG75952.1"/>
    <property type="molecule type" value="Genomic_DNA"/>
</dbReference>
<reference evidence="1" key="1">
    <citation type="submission" date="2009-02" db="EMBL/GenBank/DDBJ databases">
        <authorList>
            <person name="Fulton L."/>
            <person name="Clifton S."/>
            <person name="Fulton B."/>
            <person name="Xu J."/>
            <person name="Minx P."/>
            <person name="Pepin K.H."/>
            <person name="Johnson M."/>
            <person name="Bhonagiri V."/>
            <person name="Nash W.E."/>
            <person name="Mardis E.R."/>
            <person name="Wilson R.K."/>
        </authorList>
    </citation>
    <scope>NUCLEOTIDE SEQUENCE [LARGE SCALE GENOMIC DNA]</scope>
    <source>
        <strain evidence="1">DSM 15053</strain>
    </source>
</reference>
<gene>
    <name evidence="1" type="ORF">CLOHYLEM_03928</name>
</gene>
<dbReference type="InterPro" id="IPR013321">
    <property type="entry name" value="Arc_rbn_hlx_hlx"/>
</dbReference>
<dbReference type="Gene3D" id="1.10.1220.10">
    <property type="entry name" value="Met repressor-like"/>
    <property type="match status" value="1"/>
</dbReference>
<comment type="caution">
    <text evidence="1">The sequence shown here is derived from an EMBL/GenBank/DDBJ whole genome shotgun (WGS) entry which is preliminary data.</text>
</comment>
<dbReference type="Proteomes" id="UP000004893">
    <property type="component" value="Unassembled WGS sequence"/>
</dbReference>
<keyword evidence="2" id="KW-1185">Reference proteome</keyword>
<proteinExistence type="predicted"/>
<dbReference type="RefSeq" id="WP_006441256.1">
    <property type="nucleotide sequence ID" value="NZ_CP036524.1"/>
</dbReference>
<dbReference type="GO" id="GO:0006355">
    <property type="term" value="P:regulation of DNA-templated transcription"/>
    <property type="evidence" value="ECO:0007669"/>
    <property type="project" value="InterPro"/>
</dbReference>
<accession>C0BVX3</accession>
<sequence>MITKTFRLPAETLKKLEELAQKNNISLNNLIIQCCEYALENLEPCAEEKSSGENPDAKKS</sequence>
<dbReference type="eggNOG" id="ENOG5033IGQ">
    <property type="taxonomic scope" value="Bacteria"/>
</dbReference>
<evidence type="ECO:0000313" key="2">
    <source>
        <dbReference type="Proteomes" id="UP000004893"/>
    </source>
</evidence>
<protein>
    <submittedName>
        <fullName evidence="1">Uncharacterized protein</fullName>
    </submittedName>
</protein>
<dbReference type="STRING" id="553973.CLOHYLEM_03928"/>
<organism evidence="1 2">
    <name type="scientific">[Clostridium] hylemonae DSM 15053</name>
    <dbReference type="NCBI Taxonomy" id="553973"/>
    <lineage>
        <taxon>Bacteria</taxon>
        <taxon>Bacillati</taxon>
        <taxon>Bacillota</taxon>
        <taxon>Clostridia</taxon>
        <taxon>Lachnospirales</taxon>
        <taxon>Lachnospiraceae</taxon>
    </lineage>
</organism>
<dbReference type="InterPro" id="IPR010985">
    <property type="entry name" value="Ribbon_hlx_hlx"/>
</dbReference>
<reference evidence="1" key="2">
    <citation type="submission" date="2013-06" db="EMBL/GenBank/DDBJ databases">
        <title>Draft genome sequence of Clostridium hylemonae (DSM 15053).</title>
        <authorList>
            <person name="Sudarsanam P."/>
            <person name="Ley R."/>
            <person name="Guruge J."/>
            <person name="Turnbaugh P.J."/>
            <person name="Mahowald M."/>
            <person name="Liep D."/>
            <person name="Gordon J."/>
        </authorList>
    </citation>
    <scope>NUCLEOTIDE SEQUENCE</scope>
    <source>
        <strain evidence="1">DSM 15053</strain>
    </source>
</reference>
<evidence type="ECO:0000313" key="1">
    <source>
        <dbReference type="EMBL" id="EEG75952.1"/>
    </source>
</evidence>
<name>C0BVX3_9FIRM</name>
<dbReference type="SUPFAM" id="SSF47598">
    <property type="entry name" value="Ribbon-helix-helix"/>
    <property type="match status" value="1"/>
</dbReference>